<dbReference type="RefSeq" id="WP_256212284.1">
    <property type="nucleotide sequence ID" value="NZ_FPBN01000002.1"/>
</dbReference>
<dbReference type="SUPFAM" id="SSF55874">
    <property type="entry name" value="ATPase domain of HSP90 chaperone/DNA topoisomerase II/histidine kinase"/>
    <property type="match status" value="1"/>
</dbReference>
<evidence type="ECO:0000256" key="2">
    <source>
        <dbReference type="ARBA" id="ARBA00012438"/>
    </source>
</evidence>
<dbReference type="SMART" id="SM00387">
    <property type="entry name" value="HATPase_c"/>
    <property type="match status" value="1"/>
</dbReference>
<dbReference type="InterPro" id="IPR004358">
    <property type="entry name" value="Sig_transdc_His_kin-like_C"/>
</dbReference>
<keyword evidence="5" id="KW-0808">Transferase</keyword>
<evidence type="ECO:0000256" key="1">
    <source>
        <dbReference type="ARBA" id="ARBA00000085"/>
    </source>
</evidence>
<dbReference type="AlphaFoldDB" id="A0A1I7H2X6"/>
<dbReference type="InterPro" id="IPR050640">
    <property type="entry name" value="Bact_2-comp_sensor_kinase"/>
</dbReference>
<dbReference type="InterPro" id="IPR036890">
    <property type="entry name" value="HATPase_C_sf"/>
</dbReference>
<evidence type="ECO:0000313" key="5">
    <source>
        <dbReference type="EMBL" id="SFU55054.1"/>
    </source>
</evidence>
<keyword evidence="3" id="KW-0902">Two-component regulatory system</keyword>
<keyword evidence="5" id="KW-0418">Kinase</keyword>
<dbReference type="PRINTS" id="PR00344">
    <property type="entry name" value="BCTRLSENSOR"/>
</dbReference>
<accession>A0A1I7H2X6</accession>
<dbReference type="GO" id="GO:0000160">
    <property type="term" value="P:phosphorelay signal transduction system"/>
    <property type="evidence" value="ECO:0007669"/>
    <property type="project" value="UniProtKB-KW"/>
</dbReference>
<name>A0A1I7H2X6_9STRE</name>
<gene>
    <name evidence="5" type="ORF">SAMN05660328_102473</name>
</gene>
<evidence type="ECO:0000259" key="4">
    <source>
        <dbReference type="SMART" id="SM00387"/>
    </source>
</evidence>
<dbReference type="PANTHER" id="PTHR34220:SF7">
    <property type="entry name" value="SENSOR HISTIDINE KINASE YPDA"/>
    <property type="match status" value="1"/>
</dbReference>
<proteinExistence type="predicted"/>
<dbReference type="Gene3D" id="3.30.565.10">
    <property type="entry name" value="Histidine kinase-like ATPase, C-terminal domain"/>
    <property type="match status" value="1"/>
</dbReference>
<feature type="non-terminal residue" evidence="5">
    <location>
        <position position="1"/>
    </location>
</feature>
<dbReference type="GO" id="GO:0004673">
    <property type="term" value="F:protein histidine kinase activity"/>
    <property type="evidence" value="ECO:0007669"/>
    <property type="project" value="UniProtKB-EC"/>
</dbReference>
<dbReference type="PANTHER" id="PTHR34220">
    <property type="entry name" value="SENSOR HISTIDINE KINASE YPDA"/>
    <property type="match status" value="1"/>
</dbReference>
<dbReference type="InterPro" id="IPR003594">
    <property type="entry name" value="HATPase_dom"/>
</dbReference>
<dbReference type="Pfam" id="PF02518">
    <property type="entry name" value="HATPase_c"/>
    <property type="match status" value="1"/>
</dbReference>
<sequence>IQVYTQIQQLRFGERVHYNCIIDPELNPKEIYLLPLLIQPLIENAISHGLESVAQNGFVTLAISLQEPNTLCISVSDNGVGIEPAKLARIQEDISKNDIEDTSHIGLKNVHNRIKQYYGDQYGLFISSIKGQGTIIKLLFPLQKQVDDDN</sequence>
<dbReference type="EC" id="2.7.13.3" evidence="2"/>
<reference evidence="6" key="1">
    <citation type="submission" date="2016-10" db="EMBL/GenBank/DDBJ databases">
        <authorList>
            <person name="Varghese N."/>
            <person name="Submissions S."/>
        </authorList>
    </citation>
    <scope>NUCLEOTIDE SEQUENCE [LARGE SCALE GENOMIC DNA]</scope>
    <source>
        <strain evidence="6">LMG 15572</strain>
    </source>
</reference>
<evidence type="ECO:0000313" key="6">
    <source>
        <dbReference type="Proteomes" id="UP000183629"/>
    </source>
</evidence>
<dbReference type="Proteomes" id="UP000183629">
    <property type="component" value="Unassembled WGS sequence"/>
</dbReference>
<keyword evidence="6" id="KW-1185">Reference proteome</keyword>
<comment type="catalytic activity">
    <reaction evidence="1">
        <text>ATP + protein L-histidine = ADP + protein N-phospho-L-histidine.</text>
        <dbReference type="EC" id="2.7.13.3"/>
    </reaction>
</comment>
<feature type="domain" description="Histidine kinase/HSP90-like ATPase" evidence="4">
    <location>
        <begin position="33"/>
        <end position="144"/>
    </location>
</feature>
<dbReference type="EMBL" id="FPBN01000002">
    <property type="protein sequence ID" value="SFU55054.1"/>
    <property type="molecule type" value="Genomic_DNA"/>
</dbReference>
<organism evidence="5 6">
    <name type="scientific">Streptococcus gallolyticus</name>
    <dbReference type="NCBI Taxonomy" id="315405"/>
    <lineage>
        <taxon>Bacteria</taxon>
        <taxon>Bacillati</taxon>
        <taxon>Bacillota</taxon>
        <taxon>Bacilli</taxon>
        <taxon>Lactobacillales</taxon>
        <taxon>Streptococcaceae</taxon>
        <taxon>Streptococcus</taxon>
    </lineage>
</organism>
<evidence type="ECO:0000256" key="3">
    <source>
        <dbReference type="ARBA" id="ARBA00023012"/>
    </source>
</evidence>
<protein>
    <recommendedName>
        <fullName evidence="2">histidine kinase</fullName>
        <ecNumber evidence="2">2.7.13.3</ecNumber>
    </recommendedName>
</protein>